<sequence length="132" mass="14134">MLSGFPASSGTDPDMQIRAYLVAIDGISAEAVWRAARGFIAGKVRDHNRAFAPSSASFAEECRNQQAAMAAQSRPRIEREAETPKPKVAAYKMQLLSAAANGSRSAKRELAKMFPDNPIIARAARDAQEAAG</sequence>
<organism evidence="1 2">
    <name type="scientific">Rhizobium phaseoli</name>
    <dbReference type="NCBI Taxonomy" id="396"/>
    <lineage>
        <taxon>Bacteria</taxon>
        <taxon>Pseudomonadati</taxon>
        <taxon>Pseudomonadota</taxon>
        <taxon>Alphaproteobacteria</taxon>
        <taxon>Hyphomicrobiales</taxon>
        <taxon>Rhizobiaceae</taxon>
        <taxon>Rhizobium/Agrobacterium group</taxon>
        <taxon>Rhizobium</taxon>
    </lineage>
</organism>
<proteinExistence type="predicted"/>
<name>A0A7K3UMI1_9HYPH</name>
<reference evidence="1 2" key="1">
    <citation type="submission" date="2019-12" db="EMBL/GenBank/DDBJ databases">
        <title>Rhizobium genotypes associated with high levels of biological nitrogen fixation by grain legumes in a temperate-maritime cropping system.</title>
        <authorList>
            <person name="Maluk M."/>
            <person name="Francesc Ferrando Molina F."/>
            <person name="Lopez Del Egido L."/>
            <person name="Lafos M."/>
            <person name="Langarica-Fuentes A."/>
            <person name="Gebre Yohannes G."/>
            <person name="Young M.W."/>
            <person name="Martin P."/>
            <person name="Gantlett R."/>
            <person name="Kenicer G."/>
            <person name="Hawes C."/>
            <person name="Begg G.S."/>
            <person name="Quilliam R.S."/>
            <person name="Squire G.R."/>
            <person name="Poole P.S."/>
            <person name="Young P.W."/>
            <person name="Iannetta P.M."/>
            <person name="James E.K."/>
        </authorList>
    </citation>
    <scope>NUCLEOTIDE SEQUENCE [LARGE SCALE GENOMIC DNA]</scope>
    <source>
        <strain evidence="1 2">JHI366</strain>
    </source>
</reference>
<protein>
    <submittedName>
        <fullName evidence="1">Uncharacterized protein</fullName>
    </submittedName>
</protein>
<accession>A0A7K3UMI1</accession>
<dbReference type="Proteomes" id="UP000471753">
    <property type="component" value="Unassembled WGS sequence"/>
</dbReference>
<gene>
    <name evidence="1" type="ORF">GR197_30955</name>
</gene>
<comment type="caution">
    <text evidence="1">The sequence shown here is derived from an EMBL/GenBank/DDBJ whole genome shotgun (WGS) entry which is preliminary data.</text>
</comment>
<dbReference type="EMBL" id="WUFT01000040">
    <property type="protein sequence ID" value="NEJ74886.1"/>
    <property type="molecule type" value="Genomic_DNA"/>
</dbReference>
<dbReference type="RefSeq" id="WP_164016474.1">
    <property type="nucleotide sequence ID" value="NZ_WUFT01000040.1"/>
</dbReference>
<evidence type="ECO:0000313" key="1">
    <source>
        <dbReference type="EMBL" id="NEJ74886.1"/>
    </source>
</evidence>
<evidence type="ECO:0000313" key="2">
    <source>
        <dbReference type="Proteomes" id="UP000471753"/>
    </source>
</evidence>
<dbReference type="AlphaFoldDB" id="A0A7K3UMI1"/>